<evidence type="ECO:0000256" key="2">
    <source>
        <dbReference type="SAM" id="Phobius"/>
    </source>
</evidence>
<keyword evidence="2" id="KW-0812">Transmembrane</keyword>
<evidence type="ECO:0000313" key="4">
    <source>
        <dbReference type="Proteomes" id="UP000192578"/>
    </source>
</evidence>
<feature type="compositionally biased region" description="Polar residues" evidence="1">
    <location>
        <begin position="314"/>
        <end position="323"/>
    </location>
</feature>
<protein>
    <submittedName>
        <fullName evidence="3">Uncharacterized protein</fullName>
    </submittedName>
</protein>
<feature type="transmembrane region" description="Helical" evidence="2">
    <location>
        <begin position="6"/>
        <end position="23"/>
    </location>
</feature>
<keyword evidence="4" id="KW-1185">Reference proteome</keyword>
<proteinExistence type="predicted"/>
<feature type="compositionally biased region" description="Pro residues" evidence="1">
    <location>
        <begin position="247"/>
        <end position="256"/>
    </location>
</feature>
<name>A0A1W0X374_HYPEX</name>
<keyword evidence="2" id="KW-1133">Transmembrane helix</keyword>
<feature type="region of interest" description="Disordered" evidence="1">
    <location>
        <begin position="33"/>
        <end position="61"/>
    </location>
</feature>
<dbReference type="InterPro" id="IPR029058">
    <property type="entry name" value="AB_hydrolase_fold"/>
</dbReference>
<dbReference type="Proteomes" id="UP000192578">
    <property type="component" value="Unassembled WGS sequence"/>
</dbReference>
<dbReference type="OrthoDB" id="10055682at2759"/>
<comment type="caution">
    <text evidence="3">The sequence shown here is derived from an EMBL/GenBank/DDBJ whole genome shotgun (WGS) entry which is preliminary data.</text>
</comment>
<dbReference type="AlphaFoldDB" id="A0A1W0X374"/>
<feature type="region of interest" description="Disordered" evidence="1">
    <location>
        <begin position="301"/>
        <end position="323"/>
    </location>
</feature>
<gene>
    <name evidence="3" type="ORF">BV898_04166</name>
</gene>
<evidence type="ECO:0000313" key="3">
    <source>
        <dbReference type="EMBL" id="OQV21955.1"/>
    </source>
</evidence>
<feature type="region of interest" description="Disordered" evidence="1">
    <location>
        <begin position="247"/>
        <end position="273"/>
    </location>
</feature>
<accession>A0A1W0X374</accession>
<reference evidence="4" key="1">
    <citation type="submission" date="2017-01" db="EMBL/GenBank/DDBJ databases">
        <title>Comparative genomics of anhydrobiosis in the tardigrade Hypsibius dujardini.</title>
        <authorList>
            <person name="Yoshida Y."/>
            <person name="Koutsovoulos G."/>
            <person name="Laetsch D."/>
            <person name="Stevens L."/>
            <person name="Kumar S."/>
            <person name="Horikawa D."/>
            <person name="Ishino K."/>
            <person name="Komine S."/>
            <person name="Tomita M."/>
            <person name="Blaxter M."/>
            <person name="Arakawa K."/>
        </authorList>
    </citation>
    <scope>NUCLEOTIDE SEQUENCE [LARGE SCALE GENOMIC DNA]</scope>
    <source>
        <strain evidence="4">Z151</strain>
    </source>
</reference>
<feature type="compositionally biased region" description="Gly residues" evidence="1">
    <location>
        <begin position="33"/>
        <end position="45"/>
    </location>
</feature>
<feature type="compositionally biased region" description="Basic residues" evidence="1">
    <location>
        <begin position="46"/>
        <end position="55"/>
    </location>
</feature>
<keyword evidence="2" id="KW-0472">Membrane</keyword>
<dbReference type="SUPFAM" id="SSF53474">
    <property type="entry name" value="alpha/beta-Hydrolases"/>
    <property type="match status" value="1"/>
</dbReference>
<feature type="compositionally biased region" description="Basic residues" evidence="1">
    <location>
        <begin position="257"/>
        <end position="266"/>
    </location>
</feature>
<dbReference type="Gene3D" id="3.40.50.1820">
    <property type="entry name" value="alpha/beta hydrolase"/>
    <property type="match status" value="1"/>
</dbReference>
<organism evidence="3 4">
    <name type="scientific">Hypsibius exemplaris</name>
    <name type="common">Freshwater tardigrade</name>
    <dbReference type="NCBI Taxonomy" id="2072580"/>
    <lineage>
        <taxon>Eukaryota</taxon>
        <taxon>Metazoa</taxon>
        <taxon>Ecdysozoa</taxon>
        <taxon>Tardigrada</taxon>
        <taxon>Eutardigrada</taxon>
        <taxon>Parachela</taxon>
        <taxon>Hypsibioidea</taxon>
        <taxon>Hypsibiidae</taxon>
        <taxon>Hypsibius</taxon>
    </lineage>
</organism>
<dbReference type="EMBL" id="MTYJ01000020">
    <property type="protein sequence ID" value="OQV21955.1"/>
    <property type="molecule type" value="Genomic_DNA"/>
</dbReference>
<sequence>MRSHALFIFELLTFFVSFLILLVKPTDARGYHGGGGGGGHGGGGRHSQHHTHRKSSGNCYSSTNRNDIRLWNGTAPGAIGKDPCLDVPFLRKFPAKGGVETGRKNPPAILLIPGGGYGRLTNKKEQDPVAEYFASLGVTTFILYYRLVETDGTYRYPVPMQDGQRALKLIRARAKDLGVDGQKNPVEKQFGAASTSSKTVRRLLADGQAFIDSFTTNLSTEASANYRGMDRLDPNFIHALCELPFPMKEPPTPTPPRIRHPHHHQGPHGSTTVERTQFPQATVLREALSTITAGVLVCDPLTTRKRPNTPFPPCSSTRPWTPS</sequence>
<evidence type="ECO:0000256" key="1">
    <source>
        <dbReference type="SAM" id="MobiDB-lite"/>
    </source>
</evidence>